<dbReference type="PANTHER" id="PTHR35866:SF1">
    <property type="entry name" value="YKGJ FAMILY CYSTEINE CLUSTER PROTEIN"/>
    <property type="match status" value="1"/>
</dbReference>
<dbReference type="EMBL" id="WODC01000002">
    <property type="protein sequence ID" value="MUM77075.1"/>
    <property type="molecule type" value="Genomic_DNA"/>
</dbReference>
<keyword evidence="2" id="KW-1185">Reference proteome</keyword>
<protein>
    <submittedName>
        <fullName evidence="1">YkgJ family cysteine cluster protein</fullName>
    </submittedName>
</protein>
<dbReference type="PANTHER" id="PTHR35866">
    <property type="entry name" value="PUTATIVE-RELATED"/>
    <property type="match status" value="1"/>
</dbReference>
<dbReference type="Proteomes" id="UP000461162">
    <property type="component" value="Unassembled WGS sequence"/>
</dbReference>
<accession>A0A7K1KLZ0</accession>
<comment type="caution">
    <text evidence="1">The sequence shown here is derived from an EMBL/GenBank/DDBJ whole genome shotgun (WGS) entry which is preliminary data.</text>
</comment>
<dbReference type="InterPro" id="IPR005358">
    <property type="entry name" value="Puta_zinc/iron-chelating_dom"/>
</dbReference>
<gene>
    <name evidence="1" type="ORF">GKC30_05465</name>
</gene>
<organism evidence="1 2">
    <name type="scientific">Pseudodesulfovibrio alkaliphilus</name>
    <dbReference type="NCBI Taxonomy" id="2661613"/>
    <lineage>
        <taxon>Bacteria</taxon>
        <taxon>Pseudomonadati</taxon>
        <taxon>Thermodesulfobacteriota</taxon>
        <taxon>Desulfovibrionia</taxon>
        <taxon>Desulfovibrionales</taxon>
        <taxon>Desulfovibrionaceae</taxon>
    </lineage>
</organism>
<dbReference type="AlphaFoldDB" id="A0A7K1KLZ0"/>
<dbReference type="Pfam" id="PF03692">
    <property type="entry name" value="CxxCxxCC"/>
    <property type="match status" value="1"/>
</dbReference>
<evidence type="ECO:0000313" key="1">
    <source>
        <dbReference type="EMBL" id="MUM77075.1"/>
    </source>
</evidence>
<proteinExistence type="predicted"/>
<evidence type="ECO:0000313" key="2">
    <source>
        <dbReference type="Proteomes" id="UP000461162"/>
    </source>
</evidence>
<sequence>MCGHCCQGEGGIVLTDTDRERLADHLGIDQDELVRRYTRERCGKIHLICGDDGYCVFFDQGCGVHPGRPDICRAWPYFRGNLVDETSWKMIQEYCPGINADAGHAEFVRQGRRYLHDKGLLRYDPDTSPNALICDD</sequence>
<reference evidence="1 2" key="1">
    <citation type="submission" date="2019-11" db="EMBL/GenBank/DDBJ databases">
        <title>Pseudodesulfovibrio alkaliphilus, sp. nov., an alkaliphilic sulfate-reducing bacteria from mud volcano of Taman peninsula, Russia.</title>
        <authorList>
            <person name="Frolova A."/>
            <person name="Merkel A.Y."/>
            <person name="Slobodkin A.I."/>
        </authorList>
    </citation>
    <scope>NUCLEOTIDE SEQUENCE [LARGE SCALE GENOMIC DNA]</scope>
    <source>
        <strain evidence="1 2">F-1</strain>
    </source>
</reference>
<name>A0A7K1KLZ0_9BACT</name>